<comment type="caution">
    <text evidence="3">The sequence shown here is derived from an EMBL/GenBank/DDBJ whole genome shotgun (WGS) entry which is preliminary data.</text>
</comment>
<evidence type="ECO:0000259" key="2">
    <source>
        <dbReference type="Pfam" id="PF03732"/>
    </source>
</evidence>
<reference evidence="4" key="1">
    <citation type="journal article" date="2019" name="Plant Biotechnol. J.">
        <title>Genome sequencing of the Australian wild diploid species Gossypium australe highlights disease resistance and delayed gland morphogenesis.</title>
        <authorList>
            <person name="Cai Y."/>
            <person name="Cai X."/>
            <person name="Wang Q."/>
            <person name="Wang P."/>
            <person name="Zhang Y."/>
            <person name="Cai C."/>
            <person name="Xu Y."/>
            <person name="Wang K."/>
            <person name="Zhou Z."/>
            <person name="Wang C."/>
            <person name="Geng S."/>
            <person name="Li B."/>
            <person name="Dong Q."/>
            <person name="Hou Y."/>
            <person name="Wang H."/>
            <person name="Ai P."/>
            <person name="Liu Z."/>
            <person name="Yi F."/>
            <person name="Sun M."/>
            <person name="An G."/>
            <person name="Cheng J."/>
            <person name="Zhang Y."/>
            <person name="Shi Q."/>
            <person name="Xie Y."/>
            <person name="Shi X."/>
            <person name="Chang Y."/>
            <person name="Huang F."/>
            <person name="Chen Y."/>
            <person name="Hong S."/>
            <person name="Mi L."/>
            <person name="Sun Q."/>
            <person name="Zhang L."/>
            <person name="Zhou B."/>
            <person name="Peng R."/>
            <person name="Zhang X."/>
            <person name="Liu F."/>
        </authorList>
    </citation>
    <scope>NUCLEOTIDE SEQUENCE [LARGE SCALE GENOMIC DNA]</scope>
    <source>
        <strain evidence="4">cv. PA1801</strain>
    </source>
</reference>
<name>A0A5B6VMW9_9ROSI</name>
<sequence length="279" mass="32810">MDPNLAIADEVESNAPALTQGTAPSDSRPPGRRAKEAFFHMMNEWFTQYIRTNPATQQPPPPPNPQPLPIAPQVVEHQRLNKPPVDKIRKYGAEDFRATIDDDPEKAEFWLENTIWVFDELSCMPVECFKCAISLLRDTTYQWWNTLVSVVPSERVTWEFFQTKFLKKYISQWFLDQNHKEFLELKQGRMTMTEYEREFVRLSKYAREYVSTKETMCKRFIDGLNEDIKLLVGILKLKEFFVLVDRACKAEELSKEKRKADSEVRDSRKRSMSKPYHSL</sequence>
<gene>
    <name evidence="3" type="ORF">EPI10_016338</name>
</gene>
<feature type="domain" description="Retrotransposon gag" evidence="2">
    <location>
        <begin position="132"/>
        <end position="226"/>
    </location>
</feature>
<dbReference type="PANTHER" id="PTHR34482">
    <property type="entry name" value="DNA DAMAGE-INDUCIBLE PROTEIN 1-LIKE"/>
    <property type="match status" value="1"/>
</dbReference>
<organism evidence="3 4">
    <name type="scientific">Gossypium australe</name>
    <dbReference type="NCBI Taxonomy" id="47621"/>
    <lineage>
        <taxon>Eukaryota</taxon>
        <taxon>Viridiplantae</taxon>
        <taxon>Streptophyta</taxon>
        <taxon>Embryophyta</taxon>
        <taxon>Tracheophyta</taxon>
        <taxon>Spermatophyta</taxon>
        <taxon>Magnoliopsida</taxon>
        <taxon>eudicotyledons</taxon>
        <taxon>Gunneridae</taxon>
        <taxon>Pentapetalae</taxon>
        <taxon>rosids</taxon>
        <taxon>malvids</taxon>
        <taxon>Malvales</taxon>
        <taxon>Malvaceae</taxon>
        <taxon>Malvoideae</taxon>
        <taxon>Gossypium</taxon>
    </lineage>
</organism>
<accession>A0A5B6VMW9</accession>
<dbReference type="InterPro" id="IPR005162">
    <property type="entry name" value="Retrotrans_gag_dom"/>
</dbReference>
<protein>
    <submittedName>
        <fullName evidence="3">Protein MCM10</fullName>
    </submittedName>
</protein>
<feature type="region of interest" description="Disordered" evidence="1">
    <location>
        <begin position="252"/>
        <end position="279"/>
    </location>
</feature>
<feature type="compositionally biased region" description="Basic and acidic residues" evidence="1">
    <location>
        <begin position="252"/>
        <end position="266"/>
    </location>
</feature>
<evidence type="ECO:0000256" key="1">
    <source>
        <dbReference type="SAM" id="MobiDB-lite"/>
    </source>
</evidence>
<evidence type="ECO:0000313" key="4">
    <source>
        <dbReference type="Proteomes" id="UP000325315"/>
    </source>
</evidence>
<evidence type="ECO:0000313" key="3">
    <source>
        <dbReference type="EMBL" id="KAA3470649.1"/>
    </source>
</evidence>
<feature type="region of interest" description="Disordered" evidence="1">
    <location>
        <begin position="1"/>
        <end position="32"/>
    </location>
</feature>
<dbReference type="EMBL" id="SMMG02000006">
    <property type="protein sequence ID" value="KAA3470649.1"/>
    <property type="molecule type" value="Genomic_DNA"/>
</dbReference>
<dbReference type="Proteomes" id="UP000325315">
    <property type="component" value="Unassembled WGS sequence"/>
</dbReference>
<dbReference type="OrthoDB" id="2272416at2759"/>
<proteinExistence type="predicted"/>
<keyword evidence="4" id="KW-1185">Reference proteome</keyword>
<dbReference type="PANTHER" id="PTHR34482:SF36">
    <property type="entry name" value="RETROTRANSPOSON GAG DOMAIN-CONTAINING PROTEIN"/>
    <property type="match status" value="1"/>
</dbReference>
<dbReference type="AlphaFoldDB" id="A0A5B6VMW9"/>
<feature type="compositionally biased region" description="Polar residues" evidence="1">
    <location>
        <begin position="16"/>
        <end position="25"/>
    </location>
</feature>
<dbReference type="Pfam" id="PF03732">
    <property type="entry name" value="Retrotrans_gag"/>
    <property type="match status" value="1"/>
</dbReference>